<comment type="caution">
    <text evidence="2">The sequence shown here is derived from an EMBL/GenBank/DDBJ whole genome shotgun (WGS) entry which is preliminary data.</text>
</comment>
<dbReference type="Proteomes" id="UP000747399">
    <property type="component" value="Unassembled WGS sequence"/>
</dbReference>
<feature type="domain" description="Rhodanese" evidence="1">
    <location>
        <begin position="85"/>
        <end position="192"/>
    </location>
</feature>
<accession>A0A8J4BBE7</accession>
<feature type="non-terminal residue" evidence="2">
    <location>
        <position position="1"/>
    </location>
</feature>
<name>A0A8J4BBE7_9CHLO</name>
<dbReference type="Pfam" id="PF00581">
    <property type="entry name" value="Rhodanese"/>
    <property type="match status" value="1"/>
</dbReference>
<gene>
    <name evidence="2" type="ORF">Vafri_13125</name>
</gene>
<evidence type="ECO:0000313" key="3">
    <source>
        <dbReference type="Proteomes" id="UP000747399"/>
    </source>
</evidence>
<dbReference type="PROSITE" id="PS50206">
    <property type="entry name" value="RHODANESE_3"/>
    <property type="match status" value="1"/>
</dbReference>
<dbReference type="SMART" id="SM00450">
    <property type="entry name" value="RHOD"/>
    <property type="match status" value="1"/>
</dbReference>
<dbReference type="InterPro" id="IPR001763">
    <property type="entry name" value="Rhodanese-like_dom"/>
</dbReference>
<reference evidence="2" key="1">
    <citation type="journal article" date="2021" name="Proc. Natl. Acad. Sci. U.S.A.">
        <title>Three genomes in the algal genus Volvox reveal the fate of a haploid sex-determining region after a transition to homothallism.</title>
        <authorList>
            <person name="Yamamoto K."/>
            <person name="Hamaji T."/>
            <person name="Kawai-Toyooka H."/>
            <person name="Matsuzaki R."/>
            <person name="Takahashi F."/>
            <person name="Nishimura Y."/>
            <person name="Kawachi M."/>
            <person name="Noguchi H."/>
            <person name="Minakuchi Y."/>
            <person name="Umen J.G."/>
            <person name="Toyoda A."/>
            <person name="Nozaki H."/>
        </authorList>
    </citation>
    <scope>NUCLEOTIDE SEQUENCE</scope>
    <source>
        <strain evidence="2">NIES-3780</strain>
    </source>
</reference>
<proteinExistence type="predicted"/>
<dbReference type="CDD" id="cd00158">
    <property type="entry name" value="RHOD"/>
    <property type="match status" value="1"/>
</dbReference>
<organism evidence="2 3">
    <name type="scientific">Volvox africanus</name>
    <dbReference type="NCBI Taxonomy" id="51714"/>
    <lineage>
        <taxon>Eukaryota</taxon>
        <taxon>Viridiplantae</taxon>
        <taxon>Chlorophyta</taxon>
        <taxon>core chlorophytes</taxon>
        <taxon>Chlorophyceae</taxon>
        <taxon>CS clade</taxon>
        <taxon>Chlamydomonadales</taxon>
        <taxon>Volvocaceae</taxon>
        <taxon>Volvox</taxon>
    </lineage>
</organism>
<protein>
    <recommendedName>
        <fullName evidence="1">Rhodanese domain-containing protein</fullName>
    </recommendedName>
</protein>
<dbReference type="SUPFAM" id="SSF52821">
    <property type="entry name" value="Rhodanese/Cell cycle control phosphatase"/>
    <property type="match status" value="1"/>
</dbReference>
<dbReference type="Gene3D" id="3.40.250.10">
    <property type="entry name" value="Rhodanese-like domain"/>
    <property type="match status" value="1"/>
</dbReference>
<dbReference type="AlphaFoldDB" id="A0A8J4BBE7"/>
<sequence>GRTFNIGICTSKPFIKRIQDTVIGGRARNFFSMISVTKKLPLSRVIQGIWLKSYQKDHIAFTRSVASAPIPEIDSDELVKQLDAKDPGLLVLDVRSPEELASGTIRGFYNVPTPVFKQADTGPLDRAIHERIKHAKEVVVHCLFCSPGKRGPTAASALQQRLQVLGITPAPAVRVLKGGIDAFMAKHAGRSDLVTLPPGGWKVQVH</sequence>
<dbReference type="InterPro" id="IPR036873">
    <property type="entry name" value="Rhodanese-like_dom_sf"/>
</dbReference>
<dbReference type="EMBL" id="BNCO01000029">
    <property type="protein sequence ID" value="GIL57934.1"/>
    <property type="molecule type" value="Genomic_DNA"/>
</dbReference>
<keyword evidence="3" id="KW-1185">Reference proteome</keyword>
<evidence type="ECO:0000259" key="1">
    <source>
        <dbReference type="PROSITE" id="PS50206"/>
    </source>
</evidence>
<evidence type="ECO:0000313" key="2">
    <source>
        <dbReference type="EMBL" id="GIL57934.1"/>
    </source>
</evidence>